<reference evidence="2 3" key="1">
    <citation type="submission" date="2009-11" db="EMBL/GenBank/DDBJ databases">
        <title>Annotation of Allomyces macrogynus ATCC 38327.</title>
        <authorList>
            <consortium name="The Broad Institute Genome Sequencing Platform"/>
            <person name="Russ C."/>
            <person name="Cuomo C."/>
            <person name="Burger G."/>
            <person name="Gray M.W."/>
            <person name="Holland P.W.H."/>
            <person name="King N."/>
            <person name="Lang F.B.F."/>
            <person name="Roger A.J."/>
            <person name="Ruiz-Trillo I."/>
            <person name="Young S.K."/>
            <person name="Zeng Q."/>
            <person name="Gargeya S."/>
            <person name="Fitzgerald M."/>
            <person name="Haas B."/>
            <person name="Abouelleil A."/>
            <person name="Alvarado L."/>
            <person name="Arachchi H.M."/>
            <person name="Berlin A."/>
            <person name="Chapman S.B."/>
            <person name="Gearin G."/>
            <person name="Goldberg J."/>
            <person name="Griggs A."/>
            <person name="Gujja S."/>
            <person name="Hansen M."/>
            <person name="Heiman D."/>
            <person name="Howarth C."/>
            <person name="Larimer J."/>
            <person name="Lui A."/>
            <person name="MacDonald P.J.P."/>
            <person name="McCowen C."/>
            <person name="Montmayeur A."/>
            <person name="Murphy C."/>
            <person name="Neiman D."/>
            <person name="Pearson M."/>
            <person name="Priest M."/>
            <person name="Roberts A."/>
            <person name="Saif S."/>
            <person name="Shea T."/>
            <person name="Sisk P."/>
            <person name="Stolte C."/>
            <person name="Sykes S."/>
            <person name="Wortman J."/>
            <person name="Nusbaum C."/>
            <person name="Birren B."/>
        </authorList>
    </citation>
    <scope>NUCLEOTIDE SEQUENCE [LARGE SCALE GENOMIC DNA]</scope>
    <source>
        <strain evidence="2 3">ATCC 38327</strain>
    </source>
</reference>
<dbReference type="Pfam" id="PF22998">
    <property type="entry name" value="GNAT_LYC1-like"/>
    <property type="match status" value="1"/>
</dbReference>
<keyword evidence="3" id="KW-1185">Reference proteome</keyword>
<name>A0A0L0RZN6_ALLM3</name>
<reference evidence="3" key="2">
    <citation type="submission" date="2009-11" db="EMBL/GenBank/DDBJ databases">
        <title>The Genome Sequence of Allomyces macrogynus strain ATCC 38327.</title>
        <authorList>
            <consortium name="The Broad Institute Genome Sequencing Platform"/>
            <person name="Russ C."/>
            <person name="Cuomo C."/>
            <person name="Shea T."/>
            <person name="Young S.K."/>
            <person name="Zeng Q."/>
            <person name="Koehrsen M."/>
            <person name="Haas B."/>
            <person name="Borodovsky M."/>
            <person name="Guigo R."/>
            <person name="Alvarado L."/>
            <person name="Berlin A."/>
            <person name="Borenstein D."/>
            <person name="Chen Z."/>
            <person name="Engels R."/>
            <person name="Freedman E."/>
            <person name="Gellesch M."/>
            <person name="Goldberg J."/>
            <person name="Griggs A."/>
            <person name="Gujja S."/>
            <person name="Heiman D."/>
            <person name="Hepburn T."/>
            <person name="Howarth C."/>
            <person name="Jen D."/>
            <person name="Larson L."/>
            <person name="Lewis B."/>
            <person name="Mehta T."/>
            <person name="Park D."/>
            <person name="Pearson M."/>
            <person name="Roberts A."/>
            <person name="Saif S."/>
            <person name="Shenoy N."/>
            <person name="Sisk P."/>
            <person name="Stolte C."/>
            <person name="Sykes S."/>
            <person name="Walk T."/>
            <person name="White J."/>
            <person name="Yandava C."/>
            <person name="Burger G."/>
            <person name="Gray M.W."/>
            <person name="Holland P.W.H."/>
            <person name="King N."/>
            <person name="Lang F.B.F."/>
            <person name="Roger A.J."/>
            <person name="Ruiz-Trillo I."/>
            <person name="Lander E."/>
            <person name="Nusbaum C."/>
        </authorList>
    </citation>
    <scope>NUCLEOTIDE SEQUENCE [LARGE SCALE GENOMIC DNA]</scope>
    <source>
        <strain evidence="3">ATCC 38327</strain>
    </source>
</reference>
<sequence length="202" mass="22243">MLSTPDSGSPPIDYLDAATAAQICGAAWSHAREHDQTDVQGRQVFAMPLDAICIAWPEANTRFYYAQRAHGDLRTTLHPHGADIVGIRTCDAVLLRELHPHIDEGVLCVLHLAADSTRAAADVLSVAAHHAARFGLGSVEAYVTDGLMWDVCGCVAPLRPEWKRETPRDESLSPLMLWRDSSVVADPRDEVVWHGNEKYAWI</sequence>
<dbReference type="InterPro" id="IPR055100">
    <property type="entry name" value="GNAT_LYC1-like"/>
</dbReference>
<dbReference type="VEuPathDB" id="FungiDB:AMAG_01397"/>
<proteinExistence type="predicted"/>
<gene>
    <name evidence="2" type="ORF">AMAG_01397</name>
</gene>
<accession>A0A0L0RZN6</accession>
<feature type="domain" description="LYC1 C-terminal" evidence="1">
    <location>
        <begin position="7"/>
        <end position="201"/>
    </location>
</feature>
<evidence type="ECO:0000259" key="1">
    <source>
        <dbReference type="Pfam" id="PF22998"/>
    </source>
</evidence>
<dbReference type="OrthoDB" id="2020070at2759"/>
<dbReference type="Proteomes" id="UP000054350">
    <property type="component" value="Unassembled WGS sequence"/>
</dbReference>
<protein>
    <recommendedName>
        <fullName evidence="1">LYC1 C-terminal domain-containing protein</fullName>
    </recommendedName>
</protein>
<evidence type="ECO:0000313" key="3">
    <source>
        <dbReference type="Proteomes" id="UP000054350"/>
    </source>
</evidence>
<dbReference type="EMBL" id="GG745329">
    <property type="protein sequence ID" value="KNE55509.1"/>
    <property type="molecule type" value="Genomic_DNA"/>
</dbReference>
<organism evidence="2 3">
    <name type="scientific">Allomyces macrogynus (strain ATCC 38327)</name>
    <name type="common">Allomyces javanicus var. macrogynus</name>
    <dbReference type="NCBI Taxonomy" id="578462"/>
    <lineage>
        <taxon>Eukaryota</taxon>
        <taxon>Fungi</taxon>
        <taxon>Fungi incertae sedis</taxon>
        <taxon>Blastocladiomycota</taxon>
        <taxon>Blastocladiomycetes</taxon>
        <taxon>Blastocladiales</taxon>
        <taxon>Blastocladiaceae</taxon>
        <taxon>Allomyces</taxon>
    </lineage>
</organism>
<dbReference type="AlphaFoldDB" id="A0A0L0RZN6"/>
<evidence type="ECO:0000313" key="2">
    <source>
        <dbReference type="EMBL" id="KNE55509.1"/>
    </source>
</evidence>